<evidence type="ECO:0000313" key="2">
    <source>
        <dbReference type="Proteomes" id="UP001148838"/>
    </source>
</evidence>
<reference evidence="1 2" key="1">
    <citation type="journal article" date="2022" name="Allergy">
        <title>Genome assembly and annotation of Periplaneta americana reveal a comprehensive cockroach allergen profile.</title>
        <authorList>
            <person name="Wang L."/>
            <person name="Xiong Q."/>
            <person name="Saelim N."/>
            <person name="Wang L."/>
            <person name="Nong W."/>
            <person name="Wan A.T."/>
            <person name="Shi M."/>
            <person name="Liu X."/>
            <person name="Cao Q."/>
            <person name="Hui J.H.L."/>
            <person name="Sookrung N."/>
            <person name="Leung T.F."/>
            <person name="Tungtrongchitr A."/>
            <person name="Tsui S.K.W."/>
        </authorList>
    </citation>
    <scope>NUCLEOTIDE SEQUENCE [LARGE SCALE GENOMIC DNA]</scope>
    <source>
        <strain evidence="1">PWHHKU_190912</strain>
    </source>
</reference>
<dbReference type="Proteomes" id="UP001148838">
    <property type="component" value="Unassembled WGS sequence"/>
</dbReference>
<comment type="caution">
    <text evidence="1">The sequence shown here is derived from an EMBL/GenBank/DDBJ whole genome shotgun (WGS) entry which is preliminary data.</text>
</comment>
<sequence>MPMSTYMWNLESGHKGKTLEERDSIRCCGLNFGVAQCLEQLLGKQGTLNRS</sequence>
<keyword evidence="2" id="KW-1185">Reference proteome</keyword>
<accession>A0ABQ8T614</accession>
<dbReference type="EMBL" id="JAJSOF020000015">
    <property type="protein sequence ID" value="KAJ4441335.1"/>
    <property type="molecule type" value="Genomic_DNA"/>
</dbReference>
<organism evidence="1 2">
    <name type="scientific">Periplaneta americana</name>
    <name type="common">American cockroach</name>
    <name type="synonym">Blatta americana</name>
    <dbReference type="NCBI Taxonomy" id="6978"/>
    <lineage>
        <taxon>Eukaryota</taxon>
        <taxon>Metazoa</taxon>
        <taxon>Ecdysozoa</taxon>
        <taxon>Arthropoda</taxon>
        <taxon>Hexapoda</taxon>
        <taxon>Insecta</taxon>
        <taxon>Pterygota</taxon>
        <taxon>Neoptera</taxon>
        <taxon>Polyneoptera</taxon>
        <taxon>Dictyoptera</taxon>
        <taxon>Blattodea</taxon>
        <taxon>Blattoidea</taxon>
        <taxon>Blattidae</taxon>
        <taxon>Blattinae</taxon>
        <taxon>Periplaneta</taxon>
    </lineage>
</organism>
<name>A0ABQ8T614_PERAM</name>
<proteinExistence type="predicted"/>
<protein>
    <submittedName>
        <fullName evidence="1">Uncharacterized protein</fullName>
    </submittedName>
</protein>
<gene>
    <name evidence="1" type="ORF">ANN_11190</name>
</gene>
<evidence type="ECO:0000313" key="1">
    <source>
        <dbReference type="EMBL" id="KAJ4441335.1"/>
    </source>
</evidence>